<dbReference type="InterPro" id="IPR050768">
    <property type="entry name" value="UPF0353/GerABKA_families"/>
</dbReference>
<feature type="compositionally biased region" description="Basic and acidic residues" evidence="5">
    <location>
        <begin position="658"/>
        <end position="669"/>
    </location>
</feature>
<feature type="compositionally biased region" description="Low complexity" evidence="5">
    <location>
        <begin position="579"/>
        <end position="591"/>
    </location>
</feature>
<dbReference type="Gene3D" id="1.25.40.10">
    <property type="entry name" value="Tetratricopeptide repeat domain"/>
    <property type="match status" value="1"/>
</dbReference>
<evidence type="ECO:0000256" key="5">
    <source>
        <dbReference type="SAM" id="MobiDB-lite"/>
    </source>
</evidence>
<dbReference type="PROSITE" id="PS50234">
    <property type="entry name" value="VWFA"/>
    <property type="match status" value="1"/>
</dbReference>
<feature type="region of interest" description="Disordered" evidence="5">
    <location>
        <begin position="449"/>
        <end position="468"/>
    </location>
</feature>
<dbReference type="SMART" id="SM00327">
    <property type="entry name" value="VWA"/>
    <property type="match status" value="1"/>
</dbReference>
<gene>
    <name evidence="8" type="ORF">HAHE_31340</name>
</gene>
<evidence type="ECO:0000256" key="2">
    <source>
        <dbReference type="ARBA" id="ARBA00022692"/>
    </source>
</evidence>
<feature type="region of interest" description="Disordered" evidence="5">
    <location>
        <begin position="575"/>
        <end position="689"/>
    </location>
</feature>
<dbReference type="InterPro" id="IPR002035">
    <property type="entry name" value="VWF_A"/>
</dbReference>
<dbReference type="Proteomes" id="UP001374893">
    <property type="component" value="Chromosome"/>
</dbReference>
<feature type="domain" description="VWFA" evidence="7">
    <location>
        <begin position="90"/>
        <end position="225"/>
    </location>
</feature>
<evidence type="ECO:0000256" key="3">
    <source>
        <dbReference type="ARBA" id="ARBA00022989"/>
    </source>
</evidence>
<evidence type="ECO:0000256" key="4">
    <source>
        <dbReference type="ARBA" id="ARBA00023136"/>
    </source>
</evidence>
<dbReference type="PANTHER" id="PTHR22550:SF5">
    <property type="entry name" value="LEUCINE ZIPPER PROTEIN 4"/>
    <property type="match status" value="1"/>
</dbReference>
<dbReference type="InterPro" id="IPR011990">
    <property type="entry name" value="TPR-like_helical_dom_sf"/>
</dbReference>
<feature type="compositionally biased region" description="Acidic residues" evidence="5">
    <location>
        <begin position="620"/>
        <end position="647"/>
    </location>
</feature>
<dbReference type="InterPro" id="IPR036465">
    <property type="entry name" value="vWFA_dom_sf"/>
</dbReference>
<protein>
    <recommendedName>
        <fullName evidence="7">VWFA domain-containing protein</fullName>
    </recommendedName>
</protein>
<organism evidence="8 9">
    <name type="scientific">Haloferula helveola</name>
    <dbReference type="NCBI Taxonomy" id="490095"/>
    <lineage>
        <taxon>Bacteria</taxon>
        <taxon>Pseudomonadati</taxon>
        <taxon>Verrucomicrobiota</taxon>
        <taxon>Verrucomicrobiia</taxon>
        <taxon>Verrucomicrobiales</taxon>
        <taxon>Verrucomicrobiaceae</taxon>
        <taxon>Haloferula</taxon>
    </lineage>
</organism>
<keyword evidence="3 6" id="KW-1133">Transmembrane helix</keyword>
<evidence type="ECO:0000259" key="7">
    <source>
        <dbReference type="PROSITE" id="PS50234"/>
    </source>
</evidence>
<keyword evidence="2 6" id="KW-0812">Transmembrane</keyword>
<feature type="transmembrane region" description="Helical" evidence="6">
    <location>
        <begin position="52"/>
        <end position="73"/>
    </location>
</feature>
<evidence type="ECO:0000256" key="6">
    <source>
        <dbReference type="SAM" id="Phobius"/>
    </source>
</evidence>
<accession>A0ABN6H6G2</accession>
<keyword evidence="4 6" id="KW-0472">Membrane</keyword>
<dbReference type="EMBL" id="AP024702">
    <property type="protein sequence ID" value="BCX49226.1"/>
    <property type="molecule type" value="Genomic_DNA"/>
</dbReference>
<feature type="compositionally biased region" description="Acidic residues" evidence="5">
    <location>
        <begin position="459"/>
        <end position="468"/>
    </location>
</feature>
<keyword evidence="9" id="KW-1185">Reference proteome</keyword>
<proteinExistence type="predicted"/>
<name>A0ABN6H6G2_9BACT</name>
<keyword evidence="1" id="KW-1003">Cell membrane</keyword>
<feature type="compositionally biased region" description="Basic and acidic residues" evidence="5">
    <location>
        <begin position="680"/>
        <end position="689"/>
    </location>
</feature>
<dbReference type="Gene3D" id="3.40.50.410">
    <property type="entry name" value="von Willebrand factor, type A domain"/>
    <property type="match status" value="1"/>
</dbReference>
<evidence type="ECO:0000313" key="8">
    <source>
        <dbReference type="EMBL" id="BCX49226.1"/>
    </source>
</evidence>
<dbReference type="SUPFAM" id="SSF53300">
    <property type="entry name" value="vWA-like"/>
    <property type="match status" value="1"/>
</dbReference>
<sequence>MSFAEPRWLALLLLLPVLTTVAVVVARSRSKRWAAFMAGRLRQRLLRRSSPVPRWIAFGCLIVASALMIIALARPQSNRGTETETLLGRNILIALDLSRSMKVADVKPDRLAQAKATCYELLEALPNDRIGVVGFAGSAYLFAPLTVDHAAVRETISELEIDWIPTGGSNLVEGLELSVETLKATGTRQNALILMTDGEEHEGHIAEVAEDAKAAGIEVITIGFGTTQGDFVPNPEMPDGRYRDRNGREVISRLEPLPLERVAAVTGGRFAIAASGADIPAMVETAVADLDRVQLEGRERTVVVDYYQWFLLPGILFLIASVVAATRWRAAGSPAPVAATAAIALLVFLPDSAHAQSYSDAKRALKEERFEDAAEAFGALAEKHKDTEDGFRFRLAQGTAAYKKGDWATARQAFSDALRSKDREVVRAAHHGMGNTLFEVGWARLSGGPAYPETRKPEESEDEEDENAAFDRLSDALLDMPADEDIDEIELGEFEKMAKERLAEWMQEETEEGAVSRGSELFNELLSDWFDAVKHYDAASGLEDSTHNRELTMTYLRKLREILDQTEENAQQIQAIPTPGEGDPSEGQPQEGEGEEPQDNGQGEGEQGEDEGEKEPGGDGGEEQENEGEGGDEQDDQGDGNDEEDAETGAKPGESPEEAARRVLRENADLQKGALSPGRIEYRRPEKDW</sequence>
<reference evidence="8 9" key="1">
    <citation type="submission" date="2021-06" db="EMBL/GenBank/DDBJ databases">
        <title>Complete genome of Haloferula helveola possessing various polysaccharide degrading enzymes.</title>
        <authorList>
            <person name="Takami H."/>
            <person name="Huang C."/>
            <person name="Hamasaki K."/>
        </authorList>
    </citation>
    <scope>NUCLEOTIDE SEQUENCE [LARGE SCALE GENOMIC DNA]</scope>
    <source>
        <strain evidence="8 9">CN-1</strain>
    </source>
</reference>
<dbReference type="Pfam" id="PF13519">
    <property type="entry name" value="VWA_2"/>
    <property type="match status" value="1"/>
</dbReference>
<evidence type="ECO:0000313" key="9">
    <source>
        <dbReference type="Proteomes" id="UP001374893"/>
    </source>
</evidence>
<evidence type="ECO:0000256" key="1">
    <source>
        <dbReference type="ARBA" id="ARBA00022475"/>
    </source>
</evidence>
<dbReference type="PANTHER" id="PTHR22550">
    <property type="entry name" value="SPORE GERMINATION PROTEIN"/>
    <property type="match status" value="1"/>
</dbReference>
<dbReference type="RefSeq" id="WP_338685727.1">
    <property type="nucleotide sequence ID" value="NZ_AP024702.1"/>
</dbReference>